<feature type="domain" description="Palmitoyltransferase DHHC" evidence="11">
    <location>
        <begin position="110"/>
        <end position="234"/>
    </location>
</feature>
<dbReference type="OrthoDB" id="331948at2759"/>
<evidence type="ECO:0000259" key="11">
    <source>
        <dbReference type="Pfam" id="PF01529"/>
    </source>
</evidence>
<evidence type="ECO:0000256" key="9">
    <source>
        <dbReference type="SAM" id="MobiDB-lite"/>
    </source>
</evidence>
<comment type="catalytic activity">
    <reaction evidence="8">
        <text>L-cysteinyl-[protein] + hexadecanoyl-CoA = S-hexadecanoyl-L-cysteinyl-[protein] + CoA</text>
        <dbReference type="Rhea" id="RHEA:36683"/>
        <dbReference type="Rhea" id="RHEA-COMP:10131"/>
        <dbReference type="Rhea" id="RHEA-COMP:11032"/>
        <dbReference type="ChEBI" id="CHEBI:29950"/>
        <dbReference type="ChEBI" id="CHEBI:57287"/>
        <dbReference type="ChEBI" id="CHEBI:57379"/>
        <dbReference type="ChEBI" id="CHEBI:74151"/>
        <dbReference type="EC" id="2.3.1.225"/>
    </reaction>
</comment>
<evidence type="ECO:0000256" key="6">
    <source>
        <dbReference type="ARBA" id="ARBA00023136"/>
    </source>
</evidence>
<dbReference type="GO" id="GO:0019706">
    <property type="term" value="F:protein-cysteine S-palmitoyltransferase activity"/>
    <property type="evidence" value="ECO:0007669"/>
    <property type="project" value="UniProtKB-EC"/>
</dbReference>
<evidence type="ECO:0000256" key="3">
    <source>
        <dbReference type="ARBA" id="ARBA00022679"/>
    </source>
</evidence>
<dbReference type="PANTHER" id="PTHR12246">
    <property type="entry name" value="PALMITOYLTRANSFERASE ZDHHC16"/>
    <property type="match status" value="1"/>
</dbReference>
<feature type="chain" id="PRO_5015111887" description="S-acyltransferase" evidence="10">
    <location>
        <begin position="20"/>
        <end position="295"/>
    </location>
</feature>
<dbReference type="InterPro" id="IPR001594">
    <property type="entry name" value="Palmitoyltrfase_DHHC"/>
</dbReference>
<evidence type="ECO:0000313" key="12">
    <source>
        <dbReference type="EMBL" id="PSC75247.1"/>
    </source>
</evidence>
<dbReference type="PROSITE" id="PS50216">
    <property type="entry name" value="DHHC"/>
    <property type="match status" value="1"/>
</dbReference>
<proteinExistence type="inferred from homology"/>
<feature type="region of interest" description="Disordered" evidence="9">
    <location>
        <begin position="276"/>
        <end position="295"/>
    </location>
</feature>
<keyword evidence="3 8" id="KW-0808">Transferase</keyword>
<keyword evidence="5 8" id="KW-1133">Transmembrane helix</keyword>
<dbReference type="EC" id="2.3.1.225" evidence="8"/>
<evidence type="ECO:0000256" key="7">
    <source>
        <dbReference type="ARBA" id="ARBA00023315"/>
    </source>
</evidence>
<feature type="transmembrane region" description="Helical" evidence="8">
    <location>
        <begin position="158"/>
        <end position="177"/>
    </location>
</feature>
<feature type="transmembrane region" description="Helical" evidence="8">
    <location>
        <begin position="197"/>
        <end position="217"/>
    </location>
</feature>
<protein>
    <recommendedName>
        <fullName evidence="8">S-acyltransferase</fullName>
        <ecNumber evidence="8">2.3.1.225</ecNumber>
    </recommendedName>
    <alternativeName>
        <fullName evidence="8">Palmitoyltransferase</fullName>
    </alternativeName>
</protein>
<sequence length="295" mass="32644">MLLFVLALICAIYYATIKGAIAPALHWGSPVAQAAAALGAVVYSALVGLTLWSYLACFVTCPGHVPPGWHPFQNAEAAAAELETWERLAADQTARRAYAWDGEAGRAAVNRPRYCRKCSAWKPPRAHHDSMTGRCVLRMDHYCIWVLNCVGLLNYKHFCLFLMYGMLGCAVSAALLLKPVMDVFGAAQPSVSDLILTFLTFVFALAFSLALLGFVVMHGRLLATNMTTIEAYEKRPVKPWPYDQGSLLNFQSVFGRDRRYWALPLHTPAFRRGLLEDALQTPPPPDELLGSRELV</sequence>
<evidence type="ECO:0000256" key="4">
    <source>
        <dbReference type="ARBA" id="ARBA00022692"/>
    </source>
</evidence>
<dbReference type="InterPro" id="IPR039859">
    <property type="entry name" value="PFA4/ZDH16/20/ERF2-like"/>
</dbReference>
<dbReference type="AlphaFoldDB" id="A0A2P6VMG1"/>
<name>A0A2P6VMG1_9CHLO</name>
<feature type="transmembrane region" description="Helical" evidence="8">
    <location>
        <begin position="35"/>
        <end position="55"/>
    </location>
</feature>
<comment type="caution">
    <text evidence="12">The sequence shown here is derived from an EMBL/GenBank/DDBJ whole genome shotgun (WGS) entry which is preliminary data.</text>
</comment>
<keyword evidence="13" id="KW-1185">Reference proteome</keyword>
<comment type="domain">
    <text evidence="8">The DHHC domain is required for palmitoyltransferase activity.</text>
</comment>
<comment type="similarity">
    <text evidence="2 8">Belongs to the DHHC palmitoyltransferase family.</text>
</comment>
<evidence type="ECO:0000256" key="1">
    <source>
        <dbReference type="ARBA" id="ARBA00004141"/>
    </source>
</evidence>
<evidence type="ECO:0000256" key="2">
    <source>
        <dbReference type="ARBA" id="ARBA00008574"/>
    </source>
</evidence>
<feature type="signal peptide" evidence="10">
    <location>
        <begin position="1"/>
        <end position="19"/>
    </location>
</feature>
<gene>
    <name evidence="12" type="ORF">C2E20_1026</name>
</gene>
<keyword evidence="10" id="KW-0732">Signal</keyword>
<dbReference type="Proteomes" id="UP000239649">
    <property type="component" value="Unassembled WGS sequence"/>
</dbReference>
<accession>A0A2P6VMG1</accession>
<evidence type="ECO:0000313" key="13">
    <source>
        <dbReference type="Proteomes" id="UP000239649"/>
    </source>
</evidence>
<comment type="subcellular location">
    <subcellularLocation>
        <location evidence="1">Membrane</location>
        <topology evidence="1">Multi-pass membrane protein</topology>
    </subcellularLocation>
</comment>
<keyword evidence="6 8" id="KW-0472">Membrane</keyword>
<keyword evidence="7 8" id="KW-0012">Acyltransferase</keyword>
<dbReference type="GO" id="GO:0016020">
    <property type="term" value="C:membrane"/>
    <property type="evidence" value="ECO:0007669"/>
    <property type="project" value="UniProtKB-SubCell"/>
</dbReference>
<dbReference type="Pfam" id="PF01529">
    <property type="entry name" value="DHHC"/>
    <property type="match status" value="1"/>
</dbReference>
<organism evidence="12 13">
    <name type="scientific">Micractinium conductrix</name>
    <dbReference type="NCBI Taxonomy" id="554055"/>
    <lineage>
        <taxon>Eukaryota</taxon>
        <taxon>Viridiplantae</taxon>
        <taxon>Chlorophyta</taxon>
        <taxon>core chlorophytes</taxon>
        <taxon>Trebouxiophyceae</taxon>
        <taxon>Chlorellales</taxon>
        <taxon>Chlorellaceae</taxon>
        <taxon>Chlorella clade</taxon>
        <taxon>Micractinium</taxon>
    </lineage>
</organism>
<evidence type="ECO:0000256" key="8">
    <source>
        <dbReference type="RuleBase" id="RU079119"/>
    </source>
</evidence>
<keyword evidence="4 8" id="KW-0812">Transmembrane</keyword>
<dbReference type="EMBL" id="LHPF02000002">
    <property type="protein sequence ID" value="PSC75247.1"/>
    <property type="molecule type" value="Genomic_DNA"/>
</dbReference>
<evidence type="ECO:0000256" key="10">
    <source>
        <dbReference type="SAM" id="SignalP"/>
    </source>
</evidence>
<evidence type="ECO:0000256" key="5">
    <source>
        <dbReference type="ARBA" id="ARBA00022989"/>
    </source>
</evidence>
<reference evidence="12 13" key="1">
    <citation type="journal article" date="2018" name="Plant J.">
        <title>Genome sequences of Chlorella sorokiniana UTEX 1602 and Micractinium conductrix SAG 241.80: implications to maltose excretion by a green alga.</title>
        <authorList>
            <person name="Arriola M.B."/>
            <person name="Velmurugan N."/>
            <person name="Zhang Y."/>
            <person name="Plunkett M.H."/>
            <person name="Hondzo H."/>
            <person name="Barney B.M."/>
        </authorList>
    </citation>
    <scope>NUCLEOTIDE SEQUENCE [LARGE SCALE GENOMIC DNA]</scope>
    <source>
        <strain evidence="12 13">SAG 241.80</strain>
    </source>
</reference>